<keyword evidence="3" id="KW-1185">Reference proteome</keyword>
<dbReference type="InterPro" id="IPR050188">
    <property type="entry name" value="RluA_PseudoU_synthase"/>
</dbReference>
<feature type="domain" description="Pseudouridine synthase RsuA/RluA-like" evidence="1">
    <location>
        <begin position="156"/>
        <end position="320"/>
    </location>
</feature>
<dbReference type="EMBL" id="CAUYUE010000003">
    <property type="protein sequence ID" value="CAK0752978.1"/>
    <property type="molecule type" value="Genomic_DNA"/>
</dbReference>
<name>A0AAV1HZE8_9CHLO</name>
<dbReference type="SUPFAM" id="SSF55120">
    <property type="entry name" value="Pseudouridine synthase"/>
    <property type="match status" value="1"/>
</dbReference>
<dbReference type="GO" id="GO:0003723">
    <property type="term" value="F:RNA binding"/>
    <property type="evidence" value="ECO:0007669"/>
    <property type="project" value="InterPro"/>
</dbReference>
<evidence type="ECO:0000313" key="3">
    <source>
        <dbReference type="Proteomes" id="UP001314263"/>
    </source>
</evidence>
<dbReference type="PANTHER" id="PTHR21600">
    <property type="entry name" value="MITOCHONDRIAL RNA PSEUDOURIDINE SYNTHASE"/>
    <property type="match status" value="1"/>
</dbReference>
<dbReference type="Pfam" id="PF00849">
    <property type="entry name" value="PseudoU_synth_2"/>
    <property type="match status" value="1"/>
</dbReference>
<gene>
    <name evidence="2" type="ORF">CVIRNUC_002186</name>
</gene>
<reference evidence="2 3" key="1">
    <citation type="submission" date="2023-10" db="EMBL/GenBank/DDBJ databases">
        <authorList>
            <person name="Maclean D."/>
            <person name="Macfadyen A."/>
        </authorList>
    </citation>
    <scope>NUCLEOTIDE SEQUENCE [LARGE SCALE GENOMIC DNA]</scope>
</reference>
<dbReference type="PANTHER" id="PTHR21600:SF52">
    <property type="entry name" value="PSEUDOURIDINE SYNTHASE RSUA_RLUA-LIKE DOMAIN-CONTAINING PROTEIN"/>
    <property type="match status" value="1"/>
</dbReference>
<evidence type="ECO:0000313" key="2">
    <source>
        <dbReference type="EMBL" id="CAK0752978.1"/>
    </source>
</evidence>
<proteinExistence type="predicted"/>
<comment type="caution">
    <text evidence="2">The sequence shown here is derived from an EMBL/GenBank/DDBJ whole genome shotgun (WGS) entry which is preliminary data.</text>
</comment>
<dbReference type="Proteomes" id="UP001314263">
    <property type="component" value="Unassembled WGS sequence"/>
</dbReference>
<dbReference type="Gene3D" id="3.30.2350.10">
    <property type="entry name" value="Pseudouridine synthase"/>
    <property type="match status" value="1"/>
</dbReference>
<accession>A0AAV1HZE8</accession>
<dbReference type="GO" id="GO:0000455">
    <property type="term" value="P:enzyme-directed rRNA pseudouridine synthesis"/>
    <property type="evidence" value="ECO:0007669"/>
    <property type="project" value="TreeGrafter"/>
</dbReference>
<dbReference type="InterPro" id="IPR020103">
    <property type="entry name" value="PsdUridine_synth_cat_dom_sf"/>
</dbReference>
<protein>
    <recommendedName>
        <fullName evidence="1">Pseudouridine synthase RsuA/RluA-like domain-containing protein</fullName>
    </recommendedName>
</protein>
<dbReference type="AlphaFoldDB" id="A0AAV1HZE8"/>
<dbReference type="GO" id="GO:0009982">
    <property type="term" value="F:pseudouridine synthase activity"/>
    <property type="evidence" value="ECO:0007669"/>
    <property type="project" value="InterPro"/>
</dbReference>
<sequence length="437" mass="47787">MTLDEKPKAIRPAVSIDAVAIPPTEATMKLTALVEHILVKQQGHLSEVIAEELNITRAHAKELIRFGSVHWCPVLPHMPQSREEAMSDKDRLLYEQGRAAGISQHGDNVALLQPKRAAGDVVVPRYSYLRVHAQPKRFPAAYTTDWQSRIIHMGDNFVVVSKPPGIPVVPCVCNILESCLTCAAQALKLSQPLLATHRLDHCTEGLVVLGRSGAFVSAFNKLLQQEGAVQKYYRALTRRPPPIGALVHYVTTGVREKGLPTYTLVHASQVKGSLRCELEVLSVQQVELSASVQALGWPETAYESLIHLKTGRTHQIRAQLGRLGLPLLGDTMYEALAARTAQALQDRASCCTSTGILASHVQQGTSCNSDSAAVCEQSVPIDMPEPEFSFANRWLNEPGRDGIGLQACRLVVNSENNLMGSSPAAFEARTPWWREPG</sequence>
<evidence type="ECO:0000259" key="1">
    <source>
        <dbReference type="Pfam" id="PF00849"/>
    </source>
</evidence>
<dbReference type="InterPro" id="IPR006145">
    <property type="entry name" value="PsdUridine_synth_RsuA/RluA"/>
</dbReference>
<organism evidence="2 3">
    <name type="scientific">Coccomyxa viridis</name>
    <dbReference type="NCBI Taxonomy" id="1274662"/>
    <lineage>
        <taxon>Eukaryota</taxon>
        <taxon>Viridiplantae</taxon>
        <taxon>Chlorophyta</taxon>
        <taxon>core chlorophytes</taxon>
        <taxon>Trebouxiophyceae</taxon>
        <taxon>Trebouxiophyceae incertae sedis</taxon>
        <taxon>Coccomyxaceae</taxon>
        <taxon>Coccomyxa</taxon>
    </lineage>
</organism>